<keyword evidence="2" id="KW-1185">Reference proteome</keyword>
<comment type="caution">
    <text evidence="1">The sequence shown here is derived from an EMBL/GenBank/DDBJ whole genome shotgun (WGS) entry which is preliminary data.</text>
</comment>
<name>A0A2A5T3N3_9GAMM</name>
<evidence type="ECO:0000313" key="1">
    <source>
        <dbReference type="EMBL" id="PCS22762.1"/>
    </source>
</evidence>
<proteinExistence type="predicted"/>
<dbReference type="Proteomes" id="UP000219020">
    <property type="component" value="Unassembled WGS sequence"/>
</dbReference>
<gene>
    <name evidence="1" type="ORF">BTN49_1726</name>
</gene>
<sequence length="38" mass="4569">MKMLCGDKVMKRNRVDIEQRPDSADSDFYFSKPYRLNN</sequence>
<evidence type="ECO:0000313" key="2">
    <source>
        <dbReference type="Proteomes" id="UP000219020"/>
    </source>
</evidence>
<protein>
    <submittedName>
        <fullName evidence="1">Uncharacterized protein</fullName>
    </submittedName>
</protein>
<dbReference type="EMBL" id="NBYY01000015">
    <property type="protein sequence ID" value="PCS22762.1"/>
    <property type="molecule type" value="Genomic_DNA"/>
</dbReference>
<accession>A0A2A5T3N3</accession>
<dbReference type="AlphaFoldDB" id="A0A2A5T3N3"/>
<organism evidence="1 2">
    <name type="scientific">Candidatus Enterovibrio escicola</name>
    <dbReference type="NCBI Taxonomy" id="1927127"/>
    <lineage>
        <taxon>Bacteria</taxon>
        <taxon>Pseudomonadati</taxon>
        <taxon>Pseudomonadota</taxon>
        <taxon>Gammaproteobacteria</taxon>
        <taxon>Vibrionales</taxon>
        <taxon>Vibrionaceae</taxon>
        <taxon>Enterovibrio</taxon>
    </lineage>
</organism>
<reference evidence="2" key="1">
    <citation type="submission" date="2017-04" db="EMBL/GenBank/DDBJ databases">
        <title>Genome evolution of the luminous symbionts of deep sea anglerfish.</title>
        <authorList>
            <person name="Hendry T.A."/>
        </authorList>
    </citation>
    <scope>NUCLEOTIDE SEQUENCE [LARGE SCALE GENOMIC DNA]</scope>
</reference>